<protein>
    <submittedName>
        <fullName evidence="2">Uncharacterized protein</fullName>
    </submittedName>
</protein>
<keyword evidence="1" id="KW-1133">Transmembrane helix</keyword>
<evidence type="ECO:0000313" key="3">
    <source>
        <dbReference type="Proteomes" id="UP000196118"/>
    </source>
</evidence>
<name>A0A1Y0VQV8_PEDPE</name>
<sequence>MVNLKKYWKKNLLTFILVELIMLGSATAFSGGTWHFNIIGKRAFIFEILSSLKPIMENLVLLLLAQKIIDGIDRKQLQHRWSQILFYSFGISLFSWGILLLNLMSMIFLNQYFQ</sequence>
<gene>
    <name evidence="2" type="ORF">S100892_00418</name>
</gene>
<keyword evidence="1" id="KW-0812">Transmembrane</keyword>
<evidence type="ECO:0000256" key="1">
    <source>
        <dbReference type="SAM" id="Phobius"/>
    </source>
</evidence>
<dbReference type="AlphaFoldDB" id="A0A1Y0VQV8"/>
<dbReference type="Proteomes" id="UP000196118">
    <property type="component" value="Chromosome"/>
</dbReference>
<reference evidence="2 3" key="1">
    <citation type="submission" date="2017-05" db="EMBL/GenBank/DDBJ databases">
        <title>Genome sequence of Pediococcus pentosaceus strain SRCM100892.</title>
        <authorList>
            <person name="Cho S.H."/>
        </authorList>
    </citation>
    <scope>NUCLEOTIDE SEQUENCE [LARGE SCALE GENOMIC DNA]</scope>
    <source>
        <strain evidence="2 3">SRCM100892</strain>
    </source>
</reference>
<proteinExistence type="predicted"/>
<dbReference type="EMBL" id="CP021474">
    <property type="protein sequence ID" value="ARW19023.1"/>
    <property type="molecule type" value="Genomic_DNA"/>
</dbReference>
<keyword evidence="1" id="KW-0472">Membrane</keyword>
<feature type="transmembrane region" description="Helical" evidence="1">
    <location>
        <begin position="44"/>
        <end position="64"/>
    </location>
</feature>
<organism evidence="2 3">
    <name type="scientific">Pediococcus pentosaceus</name>
    <dbReference type="NCBI Taxonomy" id="1255"/>
    <lineage>
        <taxon>Bacteria</taxon>
        <taxon>Bacillati</taxon>
        <taxon>Bacillota</taxon>
        <taxon>Bacilli</taxon>
        <taxon>Lactobacillales</taxon>
        <taxon>Lactobacillaceae</taxon>
        <taxon>Pediococcus</taxon>
    </lineage>
</organism>
<evidence type="ECO:0000313" key="2">
    <source>
        <dbReference type="EMBL" id="ARW19023.1"/>
    </source>
</evidence>
<accession>A0A1Y0VQV8</accession>
<feature type="transmembrane region" description="Helical" evidence="1">
    <location>
        <begin position="84"/>
        <end position="109"/>
    </location>
</feature>